<dbReference type="KEGG" id="pwn:QNH46_09945"/>
<evidence type="ECO:0000259" key="1">
    <source>
        <dbReference type="Pfam" id="PF01636"/>
    </source>
</evidence>
<protein>
    <submittedName>
        <fullName evidence="2">Aminoglycoside phosphotransferase family protein</fullName>
        <ecNumber evidence="2">2.7.1.-</ecNumber>
    </submittedName>
</protein>
<dbReference type="SUPFAM" id="SSF56112">
    <property type="entry name" value="Protein kinase-like (PK-like)"/>
    <property type="match status" value="1"/>
</dbReference>
<sequence>MTDREEILTGGNINQVVKVGETVRRESKPNPYVSDLLKYLEKVGCPSVPRYLGVDEKGREILSYIDGVVPGNDYPEIEGYMWSDLVLVELAKLLRNFHDATAGFTTSEMSLHNFPEKSLHEVVCHNDVALYNVVFKNRLPVGIIDFDMAGPGPRIWDIAYTLYTSVPLAGFSPGGEDYAVVEYNKVDHASIRRERIQIFFDSYGMDVPVDLKEWVISRINFMCTTLSERATSGDPAFIRLVEEGHLAHYKKELNFLEKHFDDWS</sequence>
<gene>
    <name evidence="2" type="ORF">QNH46_09945</name>
</gene>
<dbReference type="Pfam" id="PF01636">
    <property type="entry name" value="APH"/>
    <property type="match status" value="1"/>
</dbReference>
<dbReference type="Gene3D" id="3.90.1200.10">
    <property type="match status" value="1"/>
</dbReference>
<dbReference type="EMBL" id="CP126084">
    <property type="protein sequence ID" value="WHX50932.1"/>
    <property type="molecule type" value="Genomic_DNA"/>
</dbReference>
<evidence type="ECO:0000313" key="2">
    <source>
        <dbReference type="EMBL" id="WHX50932.1"/>
    </source>
</evidence>
<dbReference type="EC" id="2.7.1.-" evidence="2"/>
<name>A0AA95IA98_9BACL</name>
<proteinExistence type="predicted"/>
<feature type="domain" description="Aminoglycoside phosphotransferase" evidence="1">
    <location>
        <begin position="118"/>
        <end position="164"/>
    </location>
</feature>
<dbReference type="RefSeq" id="WP_283927950.1">
    <property type="nucleotide sequence ID" value="NZ_CP126084.1"/>
</dbReference>
<reference evidence="2" key="1">
    <citation type="submission" date="2023-05" db="EMBL/GenBank/DDBJ databases">
        <title>Comparative genomics of Bacillaceae isolates and their secondary metabolite potential.</title>
        <authorList>
            <person name="Song L."/>
            <person name="Nielsen L.J."/>
            <person name="Mohite O."/>
            <person name="Xu X."/>
            <person name="Weber T."/>
            <person name="Kovacs A.T."/>
        </authorList>
    </citation>
    <scope>NUCLEOTIDE SEQUENCE</scope>
    <source>
        <strain evidence="2">B2_4</strain>
    </source>
</reference>
<dbReference type="InterPro" id="IPR011009">
    <property type="entry name" value="Kinase-like_dom_sf"/>
</dbReference>
<organism evidence="2 3">
    <name type="scientific">Paenibacillus woosongensis</name>
    <dbReference type="NCBI Taxonomy" id="307580"/>
    <lineage>
        <taxon>Bacteria</taxon>
        <taxon>Bacillati</taxon>
        <taxon>Bacillota</taxon>
        <taxon>Bacilli</taxon>
        <taxon>Bacillales</taxon>
        <taxon>Paenibacillaceae</taxon>
        <taxon>Paenibacillus</taxon>
    </lineage>
</organism>
<dbReference type="GO" id="GO:0016740">
    <property type="term" value="F:transferase activity"/>
    <property type="evidence" value="ECO:0007669"/>
    <property type="project" value="UniProtKB-KW"/>
</dbReference>
<dbReference type="AlphaFoldDB" id="A0AA95IA98"/>
<keyword evidence="2" id="KW-0808">Transferase</keyword>
<dbReference type="Proteomes" id="UP001177943">
    <property type="component" value="Chromosome"/>
</dbReference>
<dbReference type="InterPro" id="IPR002575">
    <property type="entry name" value="Aminoglycoside_PTrfase"/>
</dbReference>
<accession>A0AA95IA98</accession>
<evidence type="ECO:0000313" key="3">
    <source>
        <dbReference type="Proteomes" id="UP001177943"/>
    </source>
</evidence>